<organism evidence="1 2">
    <name type="scientific">Synechococcus phage Syn5</name>
    <dbReference type="NCBI Taxonomy" id="2914003"/>
    <lineage>
        <taxon>Viruses</taxon>
        <taxon>Duplodnaviria</taxon>
        <taxon>Heunggongvirae</taxon>
        <taxon>Uroviricota</taxon>
        <taxon>Caudoviricetes</taxon>
        <taxon>Autographivirales</taxon>
        <taxon>Voetvirus</taxon>
        <taxon>Voetvirus syn5</taxon>
    </lineage>
</organism>
<dbReference type="RefSeq" id="YP_001285420.1">
    <property type="nucleotide sequence ID" value="NC_009531.1"/>
</dbReference>
<evidence type="ECO:0000313" key="2">
    <source>
        <dbReference type="Proteomes" id="UP000000241"/>
    </source>
</evidence>
<dbReference type="EMBL" id="EF372997">
    <property type="protein sequence ID" value="ABP87918.1"/>
    <property type="molecule type" value="Genomic_DNA"/>
</dbReference>
<evidence type="ECO:0000313" key="1">
    <source>
        <dbReference type="EMBL" id="ABP87918.1"/>
    </source>
</evidence>
<dbReference type="KEGG" id="vg:5220173"/>
<dbReference type="Proteomes" id="UP000000241">
    <property type="component" value="Segment"/>
</dbReference>
<dbReference type="GeneID" id="5220173"/>
<proteinExistence type="predicted"/>
<protein>
    <submittedName>
        <fullName evidence="1">Gp11</fullName>
    </submittedName>
</protein>
<accession>A4ZR92</accession>
<name>A4ZR92_9CAUD</name>
<reference evidence="1 2" key="1">
    <citation type="journal article" date="2007" name="J. Mol. Biol.">
        <title>Genome sequence, structural proteins, and capsid organization of the cyanophage Syn5: a "horned" bacteriophage of marine synechococcus.</title>
        <authorList>
            <person name="Pope W.H."/>
            <person name="Weigele P.R."/>
            <person name="Chang J."/>
            <person name="Pedulla M.L."/>
            <person name="Ford M.E."/>
            <person name="Houtz J.M."/>
            <person name="Jiang W."/>
            <person name="Chiu W."/>
            <person name="Hatfull G.F."/>
            <person name="Hendrix R.W."/>
            <person name="King J."/>
        </authorList>
    </citation>
    <scope>NUCLEOTIDE SEQUENCE</scope>
</reference>
<keyword evidence="2" id="KW-1185">Reference proteome</keyword>
<gene>
    <name evidence="1" type="primary">11</name>
</gene>
<sequence>MNILTIIRRKALKAQAKYKALRAQFLKANEITG</sequence>